<dbReference type="InterPro" id="IPR016036">
    <property type="entry name" value="Malonyl_transacylase_ACP-bd"/>
</dbReference>
<evidence type="ECO:0000256" key="7">
    <source>
        <dbReference type="SAM" id="Phobius"/>
    </source>
</evidence>
<organism evidence="12 13">
    <name type="scientific">Acipenser ruthenus</name>
    <name type="common">Sterlet sturgeon</name>
    <dbReference type="NCBI Taxonomy" id="7906"/>
    <lineage>
        <taxon>Eukaryota</taxon>
        <taxon>Metazoa</taxon>
        <taxon>Chordata</taxon>
        <taxon>Craniata</taxon>
        <taxon>Vertebrata</taxon>
        <taxon>Euteleostomi</taxon>
        <taxon>Actinopterygii</taxon>
        <taxon>Chondrostei</taxon>
        <taxon>Acipenseriformes</taxon>
        <taxon>Acipenseridae</taxon>
        <taxon>Acipenser</taxon>
    </lineage>
</organism>
<dbReference type="Pfam" id="PF14765">
    <property type="entry name" value="PS-DH"/>
    <property type="match status" value="1"/>
</dbReference>
<comment type="caution">
    <text evidence="12">The sequence shown here is derived from an EMBL/GenBank/DDBJ whole genome shotgun (WGS) entry which is preliminary data.</text>
</comment>
<dbReference type="SMART" id="SM00825">
    <property type="entry name" value="PKS_KS"/>
    <property type="match status" value="1"/>
</dbReference>
<dbReference type="UniPathway" id="UPA00094"/>
<dbReference type="Gene3D" id="3.40.47.10">
    <property type="match status" value="2"/>
</dbReference>
<dbReference type="InterPro" id="IPR050444">
    <property type="entry name" value="Polyketide_Synthase"/>
</dbReference>
<comment type="pathway">
    <text evidence="1">Lipid metabolism; fatty acid biosynthesis.</text>
</comment>
<dbReference type="SMART" id="SM00822">
    <property type="entry name" value="PKS_KR"/>
    <property type="match status" value="1"/>
</dbReference>
<evidence type="ECO:0000313" key="12">
    <source>
        <dbReference type="EMBL" id="RXM29322.1"/>
    </source>
</evidence>
<dbReference type="SMART" id="SM00827">
    <property type="entry name" value="PKS_AT"/>
    <property type="match status" value="1"/>
</dbReference>
<dbReference type="SUPFAM" id="SSF50129">
    <property type="entry name" value="GroES-like"/>
    <property type="match status" value="1"/>
</dbReference>
<dbReference type="PROSITE" id="PS52004">
    <property type="entry name" value="KS3_2"/>
    <property type="match status" value="1"/>
</dbReference>
<evidence type="ECO:0000256" key="3">
    <source>
        <dbReference type="ARBA" id="ARBA00022553"/>
    </source>
</evidence>
<feature type="domain" description="SSD" evidence="9">
    <location>
        <begin position="253"/>
        <end position="328"/>
    </location>
</feature>
<dbReference type="GO" id="GO:0004314">
    <property type="term" value="F:[acyl-carrier-protein] S-malonyltransferase activity"/>
    <property type="evidence" value="ECO:0007669"/>
    <property type="project" value="UniProtKB-EC"/>
</dbReference>
<feature type="domain" description="Ketosynthase family 3 (KS3)" evidence="10">
    <location>
        <begin position="308"/>
        <end position="666"/>
    </location>
</feature>
<keyword evidence="7" id="KW-0472">Membrane</keyword>
<dbReference type="GO" id="GO:0006633">
    <property type="term" value="P:fatty acid biosynthetic process"/>
    <property type="evidence" value="ECO:0007669"/>
    <property type="project" value="UniProtKB-UniPathway"/>
</dbReference>
<evidence type="ECO:0000256" key="2">
    <source>
        <dbReference type="ARBA" id="ARBA00022450"/>
    </source>
</evidence>
<feature type="region of interest" description="C-terminal hotdog fold" evidence="6">
    <location>
        <begin position="1259"/>
        <end position="1404"/>
    </location>
</feature>
<keyword evidence="7" id="KW-1133">Transmembrane helix</keyword>
<dbReference type="PANTHER" id="PTHR45681">
    <property type="entry name" value="POLYKETIDE SYNTHASE 44-RELATED"/>
    <property type="match status" value="1"/>
</dbReference>
<dbReference type="Pfam" id="PF00109">
    <property type="entry name" value="ketoacyl-synt"/>
    <property type="match status" value="1"/>
</dbReference>
<dbReference type="SUPFAM" id="SSF82866">
    <property type="entry name" value="Multidrug efflux transporter AcrB transmembrane domain"/>
    <property type="match status" value="1"/>
</dbReference>
<dbReference type="SUPFAM" id="SSF51735">
    <property type="entry name" value="NAD(P)-binding Rossmann-fold domains"/>
    <property type="match status" value="1"/>
</dbReference>
<keyword evidence="4" id="KW-0808">Transferase</keyword>
<evidence type="ECO:0000256" key="1">
    <source>
        <dbReference type="ARBA" id="ARBA00005194"/>
    </source>
</evidence>
<feature type="active site" description="Proton acceptor; for dehydratase activity" evidence="6">
    <location>
        <position position="1156"/>
    </location>
</feature>
<evidence type="ECO:0000313" key="13">
    <source>
        <dbReference type="Proteomes" id="UP000289886"/>
    </source>
</evidence>
<reference evidence="12 13" key="1">
    <citation type="submission" date="2019-01" db="EMBL/GenBank/DDBJ databases">
        <title>Draft Genome and Complete Hox-Cluster Characterization of the Sterlet Sturgeon (Acipenser ruthenus).</title>
        <authorList>
            <person name="Wei Q."/>
        </authorList>
    </citation>
    <scope>NUCLEOTIDE SEQUENCE [LARGE SCALE GENOMIC DNA]</scope>
    <source>
        <strain evidence="12">WHYD16114868_AA</strain>
        <tissue evidence="12">Blood</tissue>
    </source>
</reference>
<dbReference type="PANTHER" id="PTHR45681:SF8">
    <property type="entry name" value="CARRIER DOMAIN-CONTAINING PROTEIN"/>
    <property type="match status" value="1"/>
</dbReference>
<sequence length="2343" mass="260237">MARCGSRTDCIEKPICAAFYKLGHFVGSHPWWFLVIPLLVSGGLGTGFYFLKEYEANDIEDQFTPLDGAAKGERDIVQKYFPQNDSDLSSQRLYTEGTYASLIVVSKDNILTETAFKELIELDNIVKNITSDNNTYLDLCAKTNNTCVPNAILEIINYNASEIADINLTYPVYKSKIFLGTTVGGVDKSDQNLVYGAQAIRLVYYLRDEKTAKSWLEEFLEVLSKIESSDSIKVSYFTSVSRQQEFEENPRKVVPLFSITYFLAIFFSIVSCMRFDCVRNKVWVAIIGVLSAGLGVLSGFGMLLYCGMPFAMTVANAPFLILGEGIDNFWNVLLEGKNCAVEIPSERFNSTLWYDPDDSKPGKSRTAKAALIDGFNEFDHRLFGIPEAEADRMDPQQKLLLQCTYRALEDAGMPMEKASGTRTGVFIGDCEMAICGGVSCIIEPRVFVALSKAKMISPEGTSKPFSSKADGYGRGEGCGIVLLKPLAKAQKDFDHVWGIIASSAVNQDGRAVTPITKPSMAQQEELLHRIYSTHVDPSHVQYVEAHGTGTPVGDPTEAGSISNAIAKARPPGSPALLIGSVKGNIGHTESAAGVAGLIKVLLMMHHETIAPSLHYSEDNSSINAKSLRLKIPTTAEKWEKSGPLGRAAGVNNFGFGGTNAHVVVRQYKQSEALNSETQKPLEIVVLSGASEKSIKMMIEDTAQQISKNDAIKLHDLAYTSACRRSHTRHKYRKAFLAPSLSKLSQQLKSAAIMTVTQAESDAQFVFVFCGNGVTYKSMCRQLLKREHIFREKVKEIQSVFHKYTPICLLEKLENGSDDDYLKPDIAQPLLFTIQVAIASLLKHWGIKPDAIVGHSVGEVAAAHCSGLLSLHDAVKVIYFRSTLQSKVTGGKMLVVGNIPVSEVAEFLPAYSGKACIAAFNSPQSCTLSGESEAIDGLHQKLSTSFKNLFLHVLDVPAAYHSHMMEPILNPIQDKIGLLQEREMEVELFSTVTGHLATEGDFTTGQYWAKNIGEAVAFEQAVKAAVAGKKHVVFVEIGPRRALQRNIVETVGNGTPVFPSVQPDKDYETLLTVVSKAFEFGLEVDWEQFYKGYETLPTPSPRYQFDGIKKEVCFELVRQGNDSVVSSVHPVLCSAGIDSKEINCNISTDATPYIYEHKNNGVVIVPGAFYVELGLASVMACVRPKLQLSAMQLSITYLSPCIVSHNFTELKIMLEQHKGETTFKVKSPVAIHASGNIQRCCENLVEEKNLSLEFIYKRCALVVKSEEVYEKLSGVGFQYGSVFRQLGDVHYGEELQEAVTRINVPEEVIVQLHEYCIHPVVLDYFLQMTATVAANAFKSRPGFPSGIGSLIVAQPMQKEMFMYLRTTKVTLDFIEVCGAFTDKEGSTLVELKHVRITLLGSSSSVPKEFFFHNEWKEGTEIVNSTIGPKALVFADQLGVAKYLRKYMHPKSTYISYKDSERLSMLDITELFTRSTWPVSYNDYEEVLFLWGFQNLSELSTEKVLQNLVNCCEVYRQVVSDLKEKKSKCPIRTITYRTTEKAVDHINPGFTLCGMTRACAAEISDLSFQLIDIHSVSNEDISALAQAITSYKTSKYPEIMISKSQIYTSGIIRTPVKSSGSIQQRMLRSSSESFVLQTVDPYRMADLHANTTSDHEKHLKKQTVEVQLNKICVHSSDYFPVSLSDLNFGQTLYWNKHAAHEHKLLALDFSGTVTAVGSDVKKLKVGDPIASCYPVVASSKVVLPEAACYDSRKLPFLMETPCVSYFILAWEILYHALPKSKQRRRLGVISSEPESSLLKVLALAAKKSRWDAIVGTEFSGLLQNVNKCEALVLLPPFDTSLVVKVCRVSNAKHIVVVCDNHLFLSVSQSLLRSENEVHIHILQIANVFQKADIKKYKKDIYKWMKSMHFENKSLTLSRNIFQKQIMGSSEHMYTEEPESYFSSKSISLVVLDDVSKNSISDIPVHQNQKQLFQGSSVYIVTGGLSGLGFETVKFIAQRGGGCIVILSRSAPSPERQQEITNLQNQFGVIMTSVRCDVAILKDVEKAISFIGHFFPACPIKGVFHSAVVLHDGLIHTLNRSHFDKVLRPKVAGALNLHYATKHCQLDYFICYSSITSFIGNSAQTNYAAANSFLDVFCHYRRNCGLAGQSINWGALNLGLLLNKVSFQHFLEAKGMVIMELPEIHEGLESCLLQDNPQQAVCKFSFKNLNGHVLSQNTSLRMRFYTVVTEELKNTDVTEPQFLQSTSLIKPDDYVRNLLSEVSNADPDELTKDASLSAIGIDSMLAMTLQNRIFQERHVNVPLVKLLDPNTTVSTLVSLLQERCQTRSQSEKKKNRVLQRTKITTE</sequence>
<dbReference type="InterPro" id="IPR014030">
    <property type="entry name" value="Ketoacyl_synth_N"/>
</dbReference>
<dbReference type="PROSITE" id="PS52019">
    <property type="entry name" value="PKS_MFAS_DH"/>
    <property type="match status" value="1"/>
</dbReference>
<dbReference type="Gene3D" id="3.10.129.110">
    <property type="entry name" value="Polyketide synthase dehydratase"/>
    <property type="match status" value="1"/>
</dbReference>
<dbReference type="InterPro" id="IPR049552">
    <property type="entry name" value="PKS_DH_N"/>
</dbReference>
<dbReference type="Pfam" id="PF00550">
    <property type="entry name" value="PP-binding"/>
    <property type="match status" value="1"/>
</dbReference>
<dbReference type="Gene3D" id="3.90.180.10">
    <property type="entry name" value="Medium-chain alcohol dehydrogenases, catalytic domain"/>
    <property type="match status" value="1"/>
</dbReference>
<evidence type="ECO:0000259" key="11">
    <source>
        <dbReference type="PROSITE" id="PS52019"/>
    </source>
</evidence>
<dbReference type="InterPro" id="IPR001227">
    <property type="entry name" value="Ac_transferase_dom_sf"/>
</dbReference>
<dbReference type="Pfam" id="PF08659">
    <property type="entry name" value="KR"/>
    <property type="match status" value="1"/>
</dbReference>
<proteinExistence type="predicted"/>
<keyword evidence="3" id="KW-0597">Phosphoprotein</keyword>
<dbReference type="InterPro" id="IPR011032">
    <property type="entry name" value="GroES-like_sf"/>
</dbReference>
<dbReference type="Gene3D" id="3.40.366.10">
    <property type="entry name" value="Malonyl-Coenzyme A Acyl Carrier Protein, domain 2"/>
    <property type="match status" value="1"/>
</dbReference>
<evidence type="ECO:0000256" key="4">
    <source>
        <dbReference type="ARBA" id="ARBA00022679"/>
    </source>
</evidence>
<dbReference type="InterPro" id="IPR032821">
    <property type="entry name" value="PKS_assoc"/>
</dbReference>
<dbReference type="InterPro" id="IPR009081">
    <property type="entry name" value="PP-bd_ACP"/>
</dbReference>
<comment type="catalytic activity">
    <reaction evidence="5">
        <text>holo-[ACP] + malonyl-CoA = malonyl-[ACP] + CoA</text>
        <dbReference type="Rhea" id="RHEA:41792"/>
        <dbReference type="Rhea" id="RHEA-COMP:9623"/>
        <dbReference type="Rhea" id="RHEA-COMP:9685"/>
        <dbReference type="ChEBI" id="CHEBI:57287"/>
        <dbReference type="ChEBI" id="CHEBI:57384"/>
        <dbReference type="ChEBI" id="CHEBI:64479"/>
        <dbReference type="ChEBI" id="CHEBI:78449"/>
        <dbReference type="EC" id="2.3.1.39"/>
    </reaction>
    <physiologicalReaction direction="left-to-right" evidence="5">
        <dbReference type="Rhea" id="RHEA:41793"/>
    </physiologicalReaction>
</comment>
<accession>A0A444U2B6</accession>
<dbReference type="Gene3D" id="1.10.1200.10">
    <property type="entry name" value="ACP-like"/>
    <property type="match status" value="1"/>
</dbReference>
<feature type="active site" description="Proton donor; for dehydratase activity" evidence="6">
    <location>
        <position position="1322"/>
    </location>
</feature>
<dbReference type="InterPro" id="IPR014043">
    <property type="entry name" value="Acyl_transferase_dom"/>
</dbReference>
<evidence type="ECO:0000259" key="10">
    <source>
        <dbReference type="PROSITE" id="PS52004"/>
    </source>
</evidence>
<dbReference type="PROSITE" id="PS50075">
    <property type="entry name" value="CARRIER"/>
    <property type="match status" value="1"/>
</dbReference>
<dbReference type="SUPFAM" id="SSF52151">
    <property type="entry name" value="FabD/lysophospholipase-like"/>
    <property type="match status" value="1"/>
</dbReference>
<feature type="transmembrane region" description="Helical" evidence="7">
    <location>
        <begin position="253"/>
        <end position="270"/>
    </location>
</feature>
<dbReference type="InterPro" id="IPR000731">
    <property type="entry name" value="SSD"/>
</dbReference>
<keyword evidence="7" id="KW-0812">Transmembrane</keyword>
<dbReference type="Pfam" id="PF21089">
    <property type="entry name" value="PKS_DH_N"/>
    <property type="match status" value="1"/>
</dbReference>
<dbReference type="InterPro" id="IPR014031">
    <property type="entry name" value="Ketoacyl_synth_C"/>
</dbReference>
<dbReference type="InterPro" id="IPR042104">
    <property type="entry name" value="PKS_dehydratase_sf"/>
</dbReference>
<evidence type="ECO:0000259" key="9">
    <source>
        <dbReference type="PROSITE" id="PS50156"/>
    </source>
</evidence>
<name>A0A444U2B6_ACIRT</name>
<dbReference type="InterPro" id="IPR016039">
    <property type="entry name" value="Thiolase-like"/>
</dbReference>
<evidence type="ECO:0000256" key="6">
    <source>
        <dbReference type="PROSITE-ProRule" id="PRU01363"/>
    </source>
</evidence>
<feature type="transmembrane region" description="Helical" evidence="7">
    <location>
        <begin position="31"/>
        <end position="51"/>
    </location>
</feature>
<keyword evidence="2" id="KW-0596">Phosphopantetheine</keyword>
<dbReference type="InterPro" id="IPR036736">
    <property type="entry name" value="ACP-like_sf"/>
</dbReference>
<feature type="region of interest" description="N-terminal hotdog fold" evidence="6">
    <location>
        <begin position="1121"/>
        <end position="1243"/>
    </location>
</feature>
<feature type="domain" description="Carrier" evidence="8">
    <location>
        <begin position="2246"/>
        <end position="2321"/>
    </location>
</feature>
<dbReference type="SUPFAM" id="SSF53901">
    <property type="entry name" value="Thiolase-like"/>
    <property type="match status" value="2"/>
</dbReference>
<dbReference type="Gene3D" id="3.40.50.720">
    <property type="entry name" value="NAD(P)-binding Rossmann-like Domain"/>
    <property type="match status" value="1"/>
</dbReference>
<dbReference type="Gene3D" id="3.30.70.3290">
    <property type="match status" value="1"/>
</dbReference>
<dbReference type="InterPro" id="IPR016035">
    <property type="entry name" value="Acyl_Trfase/lysoPLipase"/>
</dbReference>
<dbReference type="InterPro" id="IPR057326">
    <property type="entry name" value="KR_dom"/>
</dbReference>
<dbReference type="InterPro" id="IPR020841">
    <property type="entry name" value="PKS_Beta-ketoAc_synthase_dom"/>
</dbReference>
<dbReference type="EMBL" id="SCEB01215485">
    <property type="protein sequence ID" value="RXM29322.1"/>
    <property type="molecule type" value="Genomic_DNA"/>
</dbReference>
<dbReference type="InterPro" id="IPR049900">
    <property type="entry name" value="PKS_mFAS_DH"/>
</dbReference>
<gene>
    <name evidence="12" type="ORF">EOD39_8915</name>
</gene>
<dbReference type="Pfam" id="PF00698">
    <property type="entry name" value="Acyl_transf_1"/>
    <property type="match status" value="1"/>
</dbReference>
<dbReference type="SUPFAM" id="SSF55048">
    <property type="entry name" value="Probable ACP-binding domain of malonyl-CoA ACP transacylase"/>
    <property type="match status" value="1"/>
</dbReference>
<dbReference type="Pfam" id="PF16197">
    <property type="entry name" value="KAsynt_C_assoc"/>
    <property type="match status" value="1"/>
</dbReference>
<keyword evidence="13" id="KW-1185">Reference proteome</keyword>
<protein>
    <submittedName>
        <fullName evidence="12">Putative polyketide synthase 1</fullName>
    </submittedName>
</protein>
<dbReference type="CDD" id="cd00833">
    <property type="entry name" value="PKS"/>
    <property type="match status" value="1"/>
</dbReference>
<dbReference type="Pfam" id="PF02801">
    <property type="entry name" value="Ketoacyl-synt_C"/>
    <property type="match status" value="1"/>
</dbReference>
<dbReference type="Proteomes" id="UP000289886">
    <property type="component" value="Unassembled WGS sequence"/>
</dbReference>
<dbReference type="SUPFAM" id="SSF47336">
    <property type="entry name" value="ACP-like"/>
    <property type="match status" value="1"/>
</dbReference>
<dbReference type="InterPro" id="IPR013968">
    <property type="entry name" value="PKS_KR"/>
</dbReference>
<dbReference type="Gene3D" id="3.30.70.250">
    <property type="entry name" value="Malonyl-CoA ACP transacylase, ACP-binding"/>
    <property type="match status" value="1"/>
</dbReference>
<evidence type="ECO:0000259" key="8">
    <source>
        <dbReference type="PROSITE" id="PS50075"/>
    </source>
</evidence>
<dbReference type="CDD" id="cd05274">
    <property type="entry name" value="KR_FAS_SDR_x"/>
    <property type="match status" value="1"/>
</dbReference>
<feature type="domain" description="PKS/mFAS DH" evidence="11">
    <location>
        <begin position="1121"/>
        <end position="1404"/>
    </location>
</feature>
<dbReference type="GO" id="GO:0016020">
    <property type="term" value="C:membrane"/>
    <property type="evidence" value="ECO:0007669"/>
    <property type="project" value="InterPro"/>
</dbReference>
<dbReference type="InterPro" id="IPR036291">
    <property type="entry name" value="NAD(P)-bd_dom_sf"/>
</dbReference>
<evidence type="ECO:0000256" key="5">
    <source>
        <dbReference type="ARBA" id="ARBA00048404"/>
    </source>
</evidence>
<dbReference type="PROSITE" id="PS50156">
    <property type="entry name" value="SSD"/>
    <property type="match status" value="1"/>
</dbReference>
<dbReference type="InterPro" id="IPR049551">
    <property type="entry name" value="PKS_DH_C"/>
</dbReference>
<feature type="transmembrane region" description="Helical" evidence="7">
    <location>
        <begin position="282"/>
        <end position="305"/>
    </location>
</feature>